<evidence type="ECO:0000256" key="1">
    <source>
        <dbReference type="ARBA" id="ARBA00022737"/>
    </source>
</evidence>
<comment type="caution">
    <text evidence="4">The sequence shown here is derived from an EMBL/GenBank/DDBJ whole genome shotgun (WGS) entry which is preliminary data.</text>
</comment>
<dbReference type="Proteomes" id="UP000722336">
    <property type="component" value="Unassembled WGS sequence"/>
</dbReference>
<dbReference type="SMART" id="SM00248">
    <property type="entry name" value="ANK"/>
    <property type="match status" value="5"/>
</dbReference>
<dbReference type="InterPro" id="IPR050745">
    <property type="entry name" value="Multifunctional_regulatory"/>
</dbReference>
<evidence type="ECO:0000256" key="3">
    <source>
        <dbReference type="PROSITE-ProRule" id="PRU00023"/>
    </source>
</evidence>
<reference evidence="4 5" key="1">
    <citation type="submission" date="2021-04" db="EMBL/GenBank/DDBJ databases">
        <authorList>
            <person name="Pira H."/>
            <person name="Risdian C."/>
            <person name="Wink J."/>
        </authorList>
    </citation>
    <scope>NUCLEOTIDE SEQUENCE [LARGE SCALE GENOMIC DNA]</scope>
    <source>
        <strain evidence="4 5">WHA3</strain>
    </source>
</reference>
<dbReference type="InterPro" id="IPR002110">
    <property type="entry name" value="Ankyrin_rpt"/>
</dbReference>
<keyword evidence="1" id="KW-0677">Repeat</keyword>
<name>A0ABS6SEX7_9SPHN</name>
<protein>
    <submittedName>
        <fullName evidence="4">Ankyrin repeat domain-containing protein</fullName>
    </submittedName>
</protein>
<proteinExistence type="predicted"/>
<keyword evidence="5" id="KW-1185">Reference proteome</keyword>
<keyword evidence="2 3" id="KW-0040">ANK repeat</keyword>
<dbReference type="PANTHER" id="PTHR24189">
    <property type="entry name" value="MYOTROPHIN"/>
    <property type="match status" value="1"/>
</dbReference>
<accession>A0ABS6SEX7</accession>
<gene>
    <name evidence="4" type="ORF">KCG44_09225</name>
</gene>
<evidence type="ECO:0000313" key="4">
    <source>
        <dbReference type="EMBL" id="MBV7256962.1"/>
    </source>
</evidence>
<feature type="repeat" description="ANK" evidence="3">
    <location>
        <begin position="107"/>
        <end position="139"/>
    </location>
</feature>
<dbReference type="EMBL" id="JAGSPA010000003">
    <property type="protein sequence ID" value="MBV7256962.1"/>
    <property type="molecule type" value="Genomic_DNA"/>
</dbReference>
<dbReference type="RefSeq" id="WP_218445805.1">
    <property type="nucleotide sequence ID" value="NZ_JAGSPA010000003.1"/>
</dbReference>
<sequence>MPNPVGIPLTIALALAGCSPEIDADMTTETSQAAAAARFSDRDRALAEAVFQGSAAEIAALVEAGGNPSAVNEEGKPLLLLPVEAGDVETFRALLAAGADPLRRLPNGQIPMQYAVQAAGTEFTAAMLDAGADPDARNGADEPMTYHAAMWNQWEDVKLLVEAGADLEAFVHGKYGDTLLGYYVGGQWDKAYWLLERGARPDYELKAAAPGQKHRIGTKPILEAIFWRDVDPGAFPELAEWQARAQALILERGYERPPEPERFREDRERRMRGG</sequence>
<dbReference type="PANTHER" id="PTHR24189:SF50">
    <property type="entry name" value="ANKYRIN REPEAT AND SOCS BOX PROTEIN 2"/>
    <property type="match status" value="1"/>
</dbReference>
<evidence type="ECO:0000313" key="5">
    <source>
        <dbReference type="Proteomes" id="UP000722336"/>
    </source>
</evidence>
<dbReference type="PROSITE" id="PS50088">
    <property type="entry name" value="ANK_REPEAT"/>
    <property type="match status" value="1"/>
</dbReference>
<evidence type="ECO:0000256" key="2">
    <source>
        <dbReference type="ARBA" id="ARBA00023043"/>
    </source>
</evidence>
<organism evidence="4 5">
    <name type="scientific">Pacificimonas pallii</name>
    <dbReference type="NCBI Taxonomy" id="2827236"/>
    <lineage>
        <taxon>Bacteria</taxon>
        <taxon>Pseudomonadati</taxon>
        <taxon>Pseudomonadota</taxon>
        <taxon>Alphaproteobacteria</taxon>
        <taxon>Sphingomonadales</taxon>
        <taxon>Sphingosinicellaceae</taxon>
        <taxon>Pacificimonas</taxon>
    </lineage>
</organism>